<dbReference type="PANTHER" id="PTHR43880:SF12">
    <property type="entry name" value="ALCOHOL DEHYDROGENASE CLASS-3"/>
    <property type="match status" value="1"/>
</dbReference>
<keyword evidence="8" id="KW-1185">Reference proteome</keyword>
<dbReference type="EMBL" id="JAPDNS010000002">
    <property type="protein sequence ID" value="MCW3486378.1"/>
    <property type="molecule type" value="Genomic_DNA"/>
</dbReference>
<accession>A0ABT3IQX5</accession>
<keyword evidence="2 5" id="KW-0862">Zinc</keyword>
<dbReference type="Pfam" id="PF08240">
    <property type="entry name" value="ADH_N"/>
    <property type="match status" value="1"/>
</dbReference>
<gene>
    <name evidence="7" type="ORF">OL497_20930</name>
</gene>
<dbReference type="SUPFAM" id="SSF51735">
    <property type="entry name" value="NAD(P)-binding Rossmann-fold domains"/>
    <property type="match status" value="1"/>
</dbReference>
<dbReference type="InterPro" id="IPR013154">
    <property type="entry name" value="ADH-like_N"/>
</dbReference>
<evidence type="ECO:0000256" key="5">
    <source>
        <dbReference type="RuleBase" id="RU361277"/>
    </source>
</evidence>
<evidence type="ECO:0000256" key="2">
    <source>
        <dbReference type="ARBA" id="ARBA00022833"/>
    </source>
</evidence>
<evidence type="ECO:0000259" key="6">
    <source>
        <dbReference type="SMART" id="SM00829"/>
    </source>
</evidence>
<dbReference type="CDD" id="cd08278">
    <property type="entry name" value="benzyl_alcohol_DH"/>
    <property type="match status" value="1"/>
</dbReference>
<feature type="domain" description="Enoyl reductase (ER)" evidence="6">
    <location>
        <begin position="15"/>
        <end position="362"/>
    </location>
</feature>
<dbReference type="InterPro" id="IPR013149">
    <property type="entry name" value="ADH-like_C"/>
</dbReference>
<comment type="cofactor">
    <cofactor evidence="5">
        <name>Zn(2+)</name>
        <dbReference type="ChEBI" id="CHEBI:29105"/>
    </cofactor>
</comment>
<evidence type="ECO:0000256" key="1">
    <source>
        <dbReference type="ARBA" id="ARBA00022723"/>
    </source>
</evidence>
<keyword evidence="4" id="KW-0520">NAD</keyword>
<dbReference type="RefSeq" id="WP_264733194.1">
    <property type="nucleotide sequence ID" value="NZ_JAPDNR010000001.1"/>
</dbReference>
<keyword evidence="1 5" id="KW-0479">Metal-binding</keyword>
<evidence type="ECO:0000256" key="4">
    <source>
        <dbReference type="ARBA" id="ARBA00023027"/>
    </source>
</evidence>
<dbReference type="PROSITE" id="PS00059">
    <property type="entry name" value="ADH_ZINC"/>
    <property type="match status" value="1"/>
</dbReference>
<dbReference type="Proteomes" id="UP001207742">
    <property type="component" value="Unassembled WGS sequence"/>
</dbReference>
<protein>
    <submittedName>
        <fullName evidence="7">NAD(P)-dependent alcohol dehydrogenase</fullName>
    </submittedName>
</protein>
<dbReference type="Pfam" id="PF00107">
    <property type="entry name" value="ADH_zinc_N"/>
    <property type="match status" value="1"/>
</dbReference>
<organism evidence="7 8">
    <name type="scientific">Chitinophaga nivalis</name>
    <dbReference type="NCBI Taxonomy" id="2991709"/>
    <lineage>
        <taxon>Bacteria</taxon>
        <taxon>Pseudomonadati</taxon>
        <taxon>Bacteroidota</taxon>
        <taxon>Chitinophagia</taxon>
        <taxon>Chitinophagales</taxon>
        <taxon>Chitinophagaceae</taxon>
        <taxon>Chitinophaga</taxon>
    </lineage>
</organism>
<dbReference type="InterPro" id="IPR036291">
    <property type="entry name" value="NAD(P)-bd_dom_sf"/>
</dbReference>
<sequence>MDIQAAMLKAYNEPFSIETVTLGAPADEEILVRLVATGICHTDVAVQEGVYPFPVPAILGHEGAGIVTAVGKQVTSLQPGDQVVLSFLNCGACSSCATGHPAYCDQLFPLNLSGRRDDGTTPYQHGEETINGLFFHQSSFATHTITHFRNAVKVPQDVPLASLGPLGCSIQTGIGTILHTIKPDKGSSILICGVGPVGLAAVIGAHLAQCREIIAVDQHADRLDLAVELGATHTCLTTDQPLADYLREKWPNGVHHIVDTTGHPDIISQSFLSLLPRGILALLGLRTLDSQLTLPYFLLSMGRTVTGVLEGDCRPHEMIPKLVALYQAGQLPIDKMITQYPLADINRAVADLKAGKIIKAVILM</sequence>
<dbReference type="SUPFAM" id="SSF50129">
    <property type="entry name" value="GroES-like"/>
    <property type="match status" value="2"/>
</dbReference>
<evidence type="ECO:0000313" key="7">
    <source>
        <dbReference type="EMBL" id="MCW3486378.1"/>
    </source>
</evidence>
<dbReference type="InterPro" id="IPR011032">
    <property type="entry name" value="GroES-like_sf"/>
</dbReference>
<dbReference type="Gene3D" id="3.40.50.720">
    <property type="entry name" value="NAD(P)-binding Rossmann-like Domain"/>
    <property type="match status" value="1"/>
</dbReference>
<comment type="caution">
    <text evidence="7">The sequence shown here is derived from an EMBL/GenBank/DDBJ whole genome shotgun (WGS) entry which is preliminary data.</text>
</comment>
<dbReference type="Gene3D" id="3.90.180.10">
    <property type="entry name" value="Medium-chain alcohol dehydrogenases, catalytic domain"/>
    <property type="match status" value="1"/>
</dbReference>
<evidence type="ECO:0000256" key="3">
    <source>
        <dbReference type="ARBA" id="ARBA00023002"/>
    </source>
</evidence>
<name>A0ABT3IQX5_9BACT</name>
<dbReference type="PANTHER" id="PTHR43880">
    <property type="entry name" value="ALCOHOL DEHYDROGENASE"/>
    <property type="match status" value="1"/>
</dbReference>
<comment type="similarity">
    <text evidence="5">Belongs to the zinc-containing alcohol dehydrogenase family.</text>
</comment>
<dbReference type="InterPro" id="IPR020843">
    <property type="entry name" value="ER"/>
</dbReference>
<reference evidence="7 8" key="1">
    <citation type="submission" date="2022-10" db="EMBL/GenBank/DDBJ databases">
        <title>Chitinophaga nivalis PC15 sp. nov., isolated from Pyeongchang county, South Korea.</title>
        <authorList>
            <person name="Trinh H.N."/>
        </authorList>
    </citation>
    <scope>NUCLEOTIDE SEQUENCE [LARGE SCALE GENOMIC DNA]</scope>
    <source>
        <strain evidence="7 8">PC14</strain>
    </source>
</reference>
<proteinExistence type="inferred from homology"/>
<keyword evidence="3" id="KW-0560">Oxidoreductase</keyword>
<dbReference type="SMART" id="SM00829">
    <property type="entry name" value="PKS_ER"/>
    <property type="match status" value="1"/>
</dbReference>
<evidence type="ECO:0000313" key="8">
    <source>
        <dbReference type="Proteomes" id="UP001207742"/>
    </source>
</evidence>
<dbReference type="InterPro" id="IPR002328">
    <property type="entry name" value="ADH_Zn_CS"/>
</dbReference>